<keyword evidence="4" id="KW-0732">Signal</keyword>
<feature type="compositionally biased region" description="Basic residues" evidence="7">
    <location>
        <begin position="1"/>
        <end position="16"/>
    </location>
</feature>
<feature type="domain" description="ABC transporter substrate-binding protein PnrA-like" evidence="8">
    <location>
        <begin position="95"/>
        <end position="393"/>
    </location>
</feature>
<dbReference type="PANTHER" id="PTHR34296">
    <property type="entry name" value="TRANSCRIPTIONAL ACTIVATOR PROTEIN MED"/>
    <property type="match status" value="1"/>
</dbReference>
<evidence type="ECO:0000256" key="6">
    <source>
        <dbReference type="ARBA" id="ARBA00023288"/>
    </source>
</evidence>
<reference evidence="9" key="2">
    <citation type="submission" date="2020-09" db="EMBL/GenBank/DDBJ databases">
        <authorList>
            <person name="Sun Q."/>
            <person name="Ohkuma M."/>
        </authorList>
    </citation>
    <scope>NUCLEOTIDE SEQUENCE</scope>
    <source>
        <strain evidence="9">JCM 4784</strain>
    </source>
</reference>
<dbReference type="Pfam" id="PF02608">
    <property type="entry name" value="Bmp"/>
    <property type="match status" value="1"/>
</dbReference>
<keyword evidence="3" id="KW-1003">Cell membrane</keyword>
<organism evidence="9 10">
    <name type="scientific">Streptomyces longispororuber</name>
    <dbReference type="NCBI Taxonomy" id="68230"/>
    <lineage>
        <taxon>Bacteria</taxon>
        <taxon>Bacillati</taxon>
        <taxon>Actinomycetota</taxon>
        <taxon>Actinomycetes</taxon>
        <taxon>Kitasatosporales</taxon>
        <taxon>Streptomycetaceae</taxon>
        <taxon>Streptomyces</taxon>
    </lineage>
</organism>
<dbReference type="AlphaFoldDB" id="A0A919DHN1"/>
<keyword evidence="6" id="KW-0449">Lipoprotein</keyword>
<dbReference type="Gene3D" id="3.40.50.2300">
    <property type="match status" value="2"/>
</dbReference>
<dbReference type="InterPro" id="IPR028082">
    <property type="entry name" value="Peripla_BP_I"/>
</dbReference>
<evidence type="ECO:0000256" key="4">
    <source>
        <dbReference type="ARBA" id="ARBA00022729"/>
    </source>
</evidence>
<dbReference type="Proteomes" id="UP000608024">
    <property type="component" value="Unassembled WGS sequence"/>
</dbReference>
<evidence type="ECO:0000313" key="9">
    <source>
        <dbReference type="EMBL" id="GHE45338.1"/>
    </source>
</evidence>
<dbReference type="InterPro" id="IPR050957">
    <property type="entry name" value="BMP_lipoprotein"/>
</dbReference>
<evidence type="ECO:0000256" key="3">
    <source>
        <dbReference type="ARBA" id="ARBA00022475"/>
    </source>
</evidence>
<evidence type="ECO:0000256" key="5">
    <source>
        <dbReference type="ARBA" id="ARBA00023136"/>
    </source>
</evidence>
<feature type="region of interest" description="Disordered" evidence="7">
    <location>
        <begin position="1"/>
        <end position="42"/>
    </location>
</feature>
<evidence type="ECO:0000256" key="1">
    <source>
        <dbReference type="ARBA" id="ARBA00004193"/>
    </source>
</evidence>
<evidence type="ECO:0000313" key="10">
    <source>
        <dbReference type="Proteomes" id="UP000608024"/>
    </source>
</evidence>
<accession>A0A919DHN1</accession>
<evidence type="ECO:0000256" key="2">
    <source>
        <dbReference type="ARBA" id="ARBA00008610"/>
    </source>
</evidence>
<protein>
    <submittedName>
        <fullName evidence="9">BMP family ABC transporter substrate-binding protein</fullName>
    </submittedName>
</protein>
<keyword evidence="5" id="KW-0472">Membrane</keyword>
<reference evidence="9" key="1">
    <citation type="journal article" date="2014" name="Int. J. Syst. Evol. Microbiol.">
        <title>Complete genome sequence of Corynebacterium casei LMG S-19264T (=DSM 44701T), isolated from a smear-ripened cheese.</title>
        <authorList>
            <consortium name="US DOE Joint Genome Institute (JGI-PGF)"/>
            <person name="Walter F."/>
            <person name="Albersmeier A."/>
            <person name="Kalinowski J."/>
            <person name="Ruckert C."/>
        </authorList>
    </citation>
    <scope>NUCLEOTIDE SEQUENCE</scope>
    <source>
        <strain evidence="9">JCM 4784</strain>
    </source>
</reference>
<dbReference type="CDD" id="cd06354">
    <property type="entry name" value="PBP1_PrnA-like"/>
    <property type="match status" value="1"/>
</dbReference>
<sequence length="396" mass="42674">MRRRRQLRTTRTRTRARTAPARTRTRTHAHTPAHAHAHTRTRSARWSQLALAVTAFALLATACGETSSDAAKDDDGGKKSGAYQGKGIGLAYDIGGQGDQSFNDAAFSGYERAREDFGIGGVDMEPGDGESAADKTQRIEQLARQGYDPVIGVGFVYAPAIQEVAKKYPKTTFGIVDDNTVQAANVADLVFHEEQGSYLAGVAAAKASRARHVGFIGGVDIPIIHKFEAGFVQGVKSVDPKIRIERRYLTEKPEEGGFSSPDKGQDAASGQLEAGADVVYHAAGLSGQGVIQEAGAQKKWAIGVDSDQYRQKALAKYKRYILGSAFKDVGGAVYDLTKSVVRGKPMTGTQRYDLRSGRVGFADSNPAYRARKDIVAAVEKAEKDIINGRVQVRTRP</sequence>
<dbReference type="PANTHER" id="PTHR34296:SF2">
    <property type="entry name" value="ABC TRANSPORTER GUANOSINE-BINDING PROTEIN NUPN"/>
    <property type="match status" value="1"/>
</dbReference>
<comment type="caution">
    <text evidence="9">The sequence shown here is derived from an EMBL/GenBank/DDBJ whole genome shotgun (WGS) entry which is preliminary data.</text>
</comment>
<dbReference type="GO" id="GO:0005886">
    <property type="term" value="C:plasma membrane"/>
    <property type="evidence" value="ECO:0007669"/>
    <property type="project" value="UniProtKB-SubCell"/>
</dbReference>
<name>A0A919DHN1_9ACTN</name>
<dbReference type="EMBL" id="BNBT01000012">
    <property type="protein sequence ID" value="GHE45338.1"/>
    <property type="molecule type" value="Genomic_DNA"/>
</dbReference>
<evidence type="ECO:0000256" key="7">
    <source>
        <dbReference type="SAM" id="MobiDB-lite"/>
    </source>
</evidence>
<comment type="similarity">
    <text evidence="2">Belongs to the BMP lipoprotein family.</text>
</comment>
<comment type="subcellular location">
    <subcellularLocation>
        <location evidence="1">Cell membrane</location>
        <topology evidence="1">Lipid-anchor</topology>
    </subcellularLocation>
</comment>
<gene>
    <name evidence="9" type="ORF">GCM10018785_13790</name>
</gene>
<evidence type="ECO:0000259" key="8">
    <source>
        <dbReference type="Pfam" id="PF02608"/>
    </source>
</evidence>
<feature type="compositionally biased region" description="Basic residues" evidence="7">
    <location>
        <begin position="23"/>
        <end position="42"/>
    </location>
</feature>
<keyword evidence="10" id="KW-1185">Reference proteome</keyword>
<dbReference type="SUPFAM" id="SSF53822">
    <property type="entry name" value="Periplasmic binding protein-like I"/>
    <property type="match status" value="1"/>
</dbReference>
<dbReference type="InterPro" id="IPR003760">
    <property type="entry name" value="PnrA-like"/>
</dbReference>
<proteinExistence type="inferred from homology"/>